<dbReference type="PANTHER" id="PTHR23535">
    <property type="entry name" value="SUGAR EFFLUX TRANSPORTER A-RELATED"/>
    <property type="match status" value="1"/>
</dbReference>
<keyword evidence="12" id="KW-1185">Reference proteome</keyword>
<dbReference type="SUPFAM" id="SSF103473">
    <property type="entry name" value="MFS general substrate transporter"/>
    <property type="match status" value="1"/>
</dbReference>
<evidence type="ECO:0000256" key="3">
    <source>
        <dbReference type="ARBA" id="ARBA00022448"/>
    </source>
</evidence>
<comment type="similarity">
    <text evidence="2">Belongs to the major facilitator superfamily. Set transporter family.</text>
</comment>
<evidence type="ECO:0000256" key="4">
    <source>
        <dbReference type="ARBA" id="ARBA00022475"/>
    </source>
</evidence>
<comment type="subcellular location">
    <subcellularLocation>
        <location evidence="1">Cell membrane</location>
        <topology evidence="1">Multi-pass membrane protein</topology>
    </subcellularLocation>
</comment>
<dbReference type="PROSITE" id="PS50850">
    <property type="entry name" value="MFS"/>
    <property type="match status" value="1"/>
</dbReference>
<gene>
    <name evidence="11" type="ORF">ACFQV2_22630</name>
</gene>
<keyword evidence="8 9" id="KW-0472">Membrane</keyword>
<dbReference type="InterPro" id="IPR011701">
    <property type="entry name" value="MFS"/>
</dbReference>
<feature type="transmembrane region" description="Helical" evidence="9">
    <location>
        <begin position="217"/>
        <end position="242"/>
    </location>
</feature>
<evidence type="ECO:0000256" key="6">
    <source>
        <dbReference type="ARBA" id="ARBA00022692"/>
    </source>
</evidence>
<dbReference type="EMBL" id="JBHTEY010000004">
    <property type="protein sequence ID" value="MFC7615865.1"/>
    <property type="molecule type" value="Genomic_DNA"/>
</dbReference>
<organism evidence="11 12">
    <name type="scientific">Actinokineospora soli</name>
    <dbReference type="NCBI Taxonomy" id="1048753"/>
    <lineage>
        <taxon>Bacteria</taxon>
        <taxon>Bacillati</taxon>
        <taxon>Actinomycetota</taxon>
        <taxon>Actinomycetes</taxon>
        <taxon>Pseudonocardiales</taxon>
        <taxon>Pseudonocardiaceae</taxon>
        <taxon>Actinokineospora</taxon>
    </lineage>
</organism>
<feature type="transmembrane region" description="Helical" evidence="9">
    <location>
        <begin position="51"/>
        <end position="74"/>
    </location>
</feature>
<dbReference type="Proteomes" id="UP001596512">
    <property type="component" value="Unassembled WGS sequence"/>
</dbReference>
<feature type="transmembrane region" description="Helical" evidence="9">
    <location>
        <begin position="145"/>
        <end position="170"/>
    </location>
</feature>
<dbReference type="PANTHER" id="PTHR23535:SF2">
    <property type="entry name" value="SUGAR EFFLUX TRANSPORTER A-RELATED"/>
    <property type="match status" value="1"/>
</dbReference>
<keyword evidence="5" id="KW-0762">Sugar transport</keyword>
<feature type="transmembrane region" description="Helical" evidence="9">
    <location>
        <begin position="176"/>
        <end position="196"/>
    </location>
</feature>
<evidence type="ECO:0000313" key="11">
    <source>
        <dbReference type="EMBL" id="MFC7615865.1"/>
    </source>
</evidence>
<protein>
    <submittedName>
        <fullName evidence="11">MFS transporter</fullName>
    </submittedName>
</protein>
<reference evidence="12" key="1">
    <citation type="journal article" date="2019" name="Int. J. Syst. Evol. Microbiol.">
        <title>The Global Catalogue of Microorganisms (GCM) 10K type strain sequencing project: providing services to taxonomists for standard genome sequencing and annotation.</title>
        <authorList>
            <consortium name="The Broad Institute Genomics Platform"/>
            <consortium name="The Broad Institute Genome Sequencing Center for Infectious Disease"/>
            <person name="Wu L."/>
            <person name="Ma J."/>
        </authorList>
    </citation>
    <scope>NUCLEOTIDE SEQUENCE [LARGE SCALE GENOMIC DNA]</scope>
    <source>
        <strain evidence="12">JCM 17695</strain>
    </source>
</reference>
<name>A0ABW2TS82_9PSEU</name>
<proteinExistence type="inferred from homology"/>
<accession>A0ABW2TS82</accession>
<dbReference type="InterPro" id="IPR036259">
    <property type="entry name" value="MFS_trans_sf"/>
</dbReference>
<comment type="caution">
    <text evidence="11">The sequence shown here is derived from an EMBL/GenBank/DDBJ whole genome shotgun (WGS) entry which is preliminary data.</text>
</comment>
<evidence type="ECO:0000256" key="8">
    <source>
        <dbReference type="ARBA" id="ARBA00023136"/>
    </source>
</evidence>
<keyword evidence="7 9" id="KW-1133">Transmembrane helix</keyword>
<dbReference type="InterPro" id="IPR020846">
    <property type="entry name" value="MFS_dom"/>
</dbReference>
<evidence type="ECO:0000256" key="9">
    <source>
        <dbReference type="SAM" id="Phobius"/>
    </source>
</evidence>
<keyword evidence="4" id="KW-1003">Cell membrane</keyword>
<evidence type="ECO:0000256" key="7">
    <source>
        <dbReference type="ARBA" id="ARBA00022989"/>
    </source>
</evidence>
<dbReference type="Pfam" id="PF07690">
    <property type="entry name" value="MFS_1"/>
    <property type="match status" value="1"/>
</dbReference>
<dbReference type="Gene3D" id="1.20.1250.20">
    <property type="entry name" value="MFS general substrate transporter like domains"/>
    <property type="match status" value="1"/>
</dbReference>
<feature type="transmembrane region" description="Helical" evidence="9">
    <location>
        <begin position="86"/>
        <end position="102"/>
    </location>
</feature>
<evidence type="ECO:0000256" key="1">
    <source>
        <dbReference type="ARBA" id="ARBA00004651"/>
    </source>
</evidence>
<sequence length="254" mass="25874">MGAVVLAPERTLTARLRQPLVPLASVSLLTGIGYALAGPFLSLFLVTELHAGPFAVGAFLLVSQLSAVIVSTLIGRFSDTRAIRRALLVIGGATGAIGYGIFAVSRSYWVLLAVSVTLTAVASSQMPQMFAYARQSLDRNPKAPLAISGLRTVFSIAWVAGTPLAAFLIADSGFTLLFAVSAAIYIGGALIAATWLPSLGKVAPADKSAGPAARGRVAVAAVAFVLIQAAVSLGVLAMPLYVTANSAAPPATPG</sequence>
<feature type="transmembrane region" description="Helical" evidence="9">
    <location>
        <begin position="108"/>
        <end position="133"/>
    </location>
</feature>
<evidence type="ECO:0000313" key="12">
    <source>
        <dbReference type="Proteomes" id="UP001596512"/>
    </source>
</evidence>
<keyword evidence="6 9" id="KW-0812">Transmembrane</keyword>
<feature type="transmembrane region" description="Helical" evidence="9">
    <location>
        <begin position="20"/>
        <end position="45"/>
    </location>
</feature>
<keyword evidence="3" id="KW-0813">Transport</keyword>
<feature type="domain" description="Major facilitator superfamily (MFS) profile" evidence="10">
    <location>
        <begin position="19"/>
        <end position="254"/>
    </location>
</feature>
<evidence type="ECO:0000256" key="2">
    <source>
        <dbReference type="ARBA" id="ARBA00006523"/>
    </source>
</evidence>
<evidence type="ECO:0000259" key="10">
    <source>
        <dbReference type="PROSITE" id="PS50850"/>
    </source>
</evidence>
<evidence type="ECO:0000256" key="5">
    <source>
        <dbReference type="ARBA" id="ARBA00022597"/>
    </source>
</evidence>